<evidence type="ECO:0000313" key="3">
    <source>
        <dbReference type="EMBL" id="ORA03968.1"/>
    </source>
</evidence>
<name>A0A1W9YV65_MYCBA</name>
<evidence type="ECO:0000313" key="4">
    <source>
        <dbReference type="Proteomes" id="UP000192366"/>
    </source>
</evidence>
<evidence type="ECO:0000256" key="2">
    <source>
        <dbReference type="SAM" id="MobiDB-lite"/>
    </source>
</evidence>
<evidence type="ECO:0000256" key="1">
    <source>
        <dbReference type="SAM" id="Coils"/>
    </source>
</evidence>
<dbReference type="AlphaFoldDB" id="A0A1W9YV65"/>
<feature type="region of interest" description="Disordered" evidence="2">
    <location>
        <begin position="159"/>
        <end position="186"/>
    </location>
</feature>
<organism evidence="3 4">
    <name type="scientific">Mycolicibacterium bacteremicum</name>
    <name type="common">Mycobacterium bacteremicum</name>
    <dbReference type="NCBI Taxonomy" id="564198"/>
    <lineage>
        <taxon>Bacteria</taxon>
        <taxon>Bacillati</taxon>
        <taxon>Actinomycetota</taxon>
        <taxon>Actinomycetes</taxon>
        <taxon>Mycobacteriales</taxon>
        <taxon>Mycobacteriaceae</taxon>
        <taxon>Mycolicibacterium</taxon>
    </lineage>
</organism>
<protein>
    <submittedName>
        <fullName evidence="3">Uncharacterized protein</fullName>
    </submittedName>
</protein>
<sequence length="290" mass="30750">MSVDDGLDVLYGVPPAEFTTRRKELVSAAKKRGDAEGARTIAAARRPTAAAWVVNALVRHHSDARDRLAELRAQLRAAHAAMDGARIRELTAAQRALVTELTRAGFAVAGVANPTAALRDDVTNTLQAAIADPDVAARLGRLEKAEEWSGFGDFGVSTAVGSRRSTPAADTPAGRPAPDSDTESAAGERLRILTDRRAAAAAALERAEQAHRAAGDSVTDRRAALITARRRHEQVLELLATAEHDVDLADADLTAARHEQEVAESEVRRAEAELAQADSALQAISGRSRS</sequence>
<dbReference type="STRING" id="564198.BST17_15865"/>
<dbReference type="OrthoDB" id="3541690at2"/>
<reference evidence="3 4" key="1">
    <citation type="submission" date="2017-02" db="EMBL/GenBank/DDBJ databases">
        <title>The new phylogeny of genus Mycobacterium.</title>
        <authorList>
            <person name="Tortoli E."/>
            <person name="Trovato A."/>
            <person name="Cirillo D.M."/>
        </authorList>
    </citation>
    <scope>NUCLEOTIDE SEQUENCE [LARGE SCALE GENOMIC DNA]</scope>
    <source>
        <strain evidence="3 4">DSM 45578</strain>
    </source>
</reference>
<gene>
    <name evidence="3" type="ORF">BST17_15865</name>
</gene>
<feature type="coiled-coil region" evidence="1">
    <location>
        <begin position="54"/>
        <end position="88"/>
    </location>
</feature>
<dbReference type="Proteomes" id="UP000192366">
    <property type="component" value="Unassembled WGS sequence"/>
</dbReference>
<comment type="caution">
    <text evidence="3">The sequence shown here is derived from an EMBL/GenBank/DDBJ whole genome shotgun (WGS) entry which is preliminary data.</text>
</comment>
<dbReference type="EMBL" id="MVHJ01000012">
    <property type="protein sequence ID" value="ORA03968.1"/>
    <property type="molecule type" value="Genomic_DNA"/>
</dbReference>
<feature type="coiled-coil region" evidence="1">
    <location>
        <begin position="248"/>
        <end position="287"/>
    </location>
</feature>
<proteinExistence type="predicted"/>
<dbReference type="RefSeq" id="WP_083059673.1">
    <property type="nucleotide sequence ID" value="NZ_JACKVM010000014.1"/>
</dbReference>
<keyword evidence="1" id="KW-0175">Coiled coil</keyword>
<accession>A0A1W9YV65</accession>
<keyword evidence="4" id="KW-1185">Reference proteome</keyword>